<evidence type="ECO:0000256" key="3">
    <source>
        <dbReference type="ARBA" id="ARBA00023237"/>
    </source>
</evidence>
<gene>
    <name evidence="8" type="ORF">ACFOLH_15400</name>
</gene>
<feature type="domain" description="OmpA-like" evidence="7">
    <location>
        <begin position="266"/>
        <end position="385"/>
    </location>
</feature>
<dbReference type="EMBL" id="JBHRWW010000012">
    <property type="protein sequence ID" value="MFC3689733.1"/>
    <property type="molecule type" value="Genomic_DNA"/>
</dbReference>
<dbReference type="Gene3D" id="3.30.1330.60">
    <property type="entry name" value="OmpA-like domain"/>
    <property type="match status" value="1"/>
</dbReference>
<reference evidence="9" key="1">
    <citation type="journal article" date="2019" name="Int. J. Syst. Evol. Microbiol.">
        <title>The Global Catalogue of Microorganisms (GCM) 10K type strain sequencing project: providing services to taxonomists for standard genome sequencing and annotation.</title>
        <authorList>
            <consortium name="The Broad Institute Genomics Platform"/>
            <consortium name="The Broad Institute Genome Sequencing Center for Infectious Disease"/>
            <person name="Wu L."/>
            <person name="Ma J."/>
        </authorList>
    </citation>
    <scope>NUCLEOTIDE SEQUENCE [LARGE SCALE GENOMIC DNA]</scope>
    <source>
        <strain evidence="9">NCAIM B.02333</strain>
    </source>
</reference>
<dbReference type="InterPro" id="IPR050330">
    <property type="entry name" value="Bact_OuterMem_StrucFunc"/>
</dbReference>
<dbReference type="PANTHER" id="PTHR30329:SF21">
    <property type="entry name" value="LIPOPROTEIN YIAD-RELATED"/>
    <property type="match status" value="1"/>
</dbReference>
<sequence length="391" mass="40045">MINNHAARRAPGVRRAVRTGGALLAVALVGTAGAATASSPAPSDDGPTGPRPAGETLTSAEGVEVPVHGVVQYPAADGSDTPTQVTAAVHGVQRVDGATVLYWSAGTRDPEGVNNAALGKRSYQPVRSWVVVNWTGYAVLSDPARLTGYDGSTVDGQTNLSSPASAFPPDETGTMWVMFQVFPELDASTTTVDVTLGTGHTITDVPVGEGPLTPALPADEPIALGDGWPEVDASLLSADATPEASIFPLASTRVAVDGSATIVEETEEVRVELAADVLFPVDSADLGPEAVARLQELATTISADATGGPLGIVGHTDSDAGTDYNLDLSQRRAQAVADVLLPLLQVDGLQPSVEGRGEAEPVQPNSTPEGKQANRRVTVSYVPAPTTEAAP</sequence>
<dbReference type="PROSITE" id="PS51123">
    <property type="entry name" value="OMPA_2"/>
    <property type="match status" value="1"/>
</dbReference>
<keyword evidence="3" id="KW-0998">Cell outer membrane</keyword>
<evidence type="ECO:0000256" key="6">
    <source>
        <dbReference type="SAM" id="SignalP"/>
    </source>
</evidence>
<feature type="signal peptide" evidence="6">
    <location>
        <begin position="1"/>
        <end position="37"/>
    </location>
</feature>
<comment type="subcellular location">
    <subcellularLocation>
        <location evidence="1">Cell outer membrane</location>
    </subcellularLocation>
</comment>
<feature type="region of interest" description="Disordered" evidence="5">
    <location>
        <begin position="35"/>
        <end position="62"/>
    </location>
</feature>
<dbReference type="InterPro" id="IPR006665">
    <property type="entry name" value="OmpA-like"/>
</dbReference>
<feature type="chain" id="PRO_5045495264" evidence="6">
    <location>
        <begin position="38"/>
        <end position="391"/>
    </location>
</feature>
<keyword evidence="6" id="KW-0732">Signal</keyword>
<keyword evidence="2 4" id="KW-0472">Membrane</keyword>
<evidence type="ECO:0000313" key="8">
    <source>
        <dbReference type="EMBL" id="MFC3689733.1"/>
    </source>
</evidence>
<evidence type="ECO:0000259" key="7">
    <source>
        <dbReference type="PROSITE" id="PS51123"/>
    </source>
</evidence>
<evidence type="ECO:0000256" key="2">
    <source>
        <dbReference type="ARBA" id="ARBA00023136"/>
    </source>
</evidence>
<accession>A0ABV7WIR8</accession>
<dbReference type="Pfam" id="PF00691">
    <property type="entry name" value="OmpA"/>
    <property type="match status" value="1"/>
</dbReference>
<evidence type="ECO:0000256" key="4">
    <source>
        <dbReference type="PROSITE-ProRule" id="PRU00473"/>
    </source>
</evidence>
<dbReference type="PANTHER" id="PTHR30329">
    <property type="entry name" value="STATOR ELEMENT OF FLAGELLAR MOTOR COMPLEX"/>
    <property type="match status" value="1"/>
</dbReference>
<dbReference type="Proteomes" id="UP001595685">
    <property type="component" value="Unassembled WGS sequence"/>
</dbReference>
<organism evidence="8 9">
    <name type="scientific">Aquipuribacter hungaricus</name>
    <dbReference type="NCBI Taxonomy" id="545624"/>
    <lineage>
        <taxon>Bacteria</taxon>
        <taxon>Bacillati</taxon>
        <taxon>Actinomycetota</taxon>
        <taxon>Actinomycetes</taxon>
        <taxon>Micrococcales</taxon>
        <taxon>Intrasporangiaceae</taxon>
        <taxon>Aquipuribacter</taxon>
    </lineage>
</organism>
<feature type="compositionally biased region" description="Low complexity" evidence="5">
    <location>
        <begin position="35"/>
        <end position="48"/>
    </location>
</feature>
<keyword evidence="9" id="KW-1185">Reference proteome</keyword>
<comment type="caution">
    <text evidence="8">The sequence shown here is derived from an EMBL/GenBank/DDBJ whole genome shotgun (WGS) entry which is preliminary data.</text>
</comment>
<dbReference type="PRINTS" id="PR01021">
    <property type="entry name" value="OMPADOMAIN"/>
</dbReference>
<dbReference type="InterPro" id="IPR036737">
    <property type="entry name" value="OmpA-like_sf"/>
</dbReference>
<dbReference type="InterPro" id="IPR006664">
    <property type="entry name" value="OMP_bac"/>
</dbReference>
<dbReference type="RefSeq" id="WP_340294106.1">
    <property type="nucleotide sequence ID" value="NZ_JBBEOI010000139.1"/>
</dbReference>
<evidence type="ECO:0000256" key="1">
    <source>
        <dbReference type="ARBA" id="ARBA00004442"/>
    </source>
</evidence>
<protein>
    <submittedName>
        <fullName evidence="8">OmpA family protein</fullName>
    </submittedName>
</protein>
<proteinExistence type="predicted"/>
<dbReference type="CDD" id="cd07185">
    <property type="entry name" value="OmpA_C-like"/>
    <property type="match status" value="1"/>
</dbReference>
<feature type="region of interest" description="Disordered" evidence="5">
    <location>
        <begin position="351"/>
        <end position="391"/>
    </location>
</feature>
<name>A0ABV7WIR8_9MICO</name>
<evidence type="ECO:0000256" key="5">
    <source>
        <dbReference type="SAM" id="MobiDB-lite"/>
    </source>
</evidence>
<evidence type="ECO:0000313" key="9">
    <source>
        <dbReference type="Proteomes" id="UP001595685"/>
    </source>
</evidence>
<dbReference type="SUPFAM" id="SSF103088">
    <property type="entry name" value="OmpA-like"/>
    <property type="match status" value="1"/>
</dbReference>